<dbReference type="SUPFAM" id="SSF55816">
    <property type="entry name" value="5'-nucleotidase (syn. UDP-sugar hydrolase), C-terminal domain"/>
    <property type="match status" value="1"/>
</dbReference>
<name>A0A2U1B0S4_9BACT</name>
<keyword evidence="2" id="KW-0547">Nucleotide-binding</keyword>
<dbReference type="PROSITE" id="PS51257">
    <property type="entry name" value="PROKAR_LIPOPROTEIN"/>
    <property type="match status" value="1"/>
</dbReference>
<dbReference type="Pfam" id="PF00149">
    <property type="entry name" value="Metallophos"/>
    <property type="match status" value="1"/>
</dbReference>
<protein>
    <submittedName>
        <fullName evidence="5">5'-nucleotidase</fullName>
    </submittedName>
</protein>
<feature type="signal peptide" evidence="2">
    <location>
        <begin position="1"/>
        <end position="21"/>
    </location>
</feature>
<dbReference type="PANTHER" id="PTHR11575">
    <property type="entry name" value="5'-NUCLEOTIDASE-RELATED"/>
    <property type="match status" value="1"/>
</dbReference>
<dbReference type="PANTHER" id="PTHR11575:SF24">
    <property type="entry name" value="5'-NUCLEOTIDASE"/>
    <property type="match status" value="1"/>
</dbReference>
<keyword evidence="2" id="KW-0378">Hydrolase</keyword>
<feature type="domain" description="5'-Nucleotidase C-terminal" evidence="4">
    <location>
        <begin position="358"/>
        <end position="499"/>
    </location>
</feature>
<dbReference type="RefSeq" id="WP_116542410.1">
    <property type="nucleotide sequence ID" value="NZ_QEKI01000003.1"/>
</dbReference>
<proteinExistence type="inferred from homology"/>
<dbReference type="InterPro" id="IPR006179">
    <property type="entry name" value="5_nucleotidase/apyrase"/>
</dbReference>
<dbReference type="CDD" id="cd00845">
    <property type="entry name" value="MPP_UshA_N_like"/>
    <property type="match status" value="1"/>
</dbReference>
<dbReference type="Proteomes" id="UP000245466">
    <property type="component" value="Unassembled WGS sequence"/>
</dbReference>
<gene>
    <name evidence="5" type="ORF">C8E01_10398</name>
</gene>
<dbReference type="GO" id="GO:0009166">
    <property type="term" value="P:nucleotide catabolic process"/>
    <property type="evidence" value="ECO:0007669"/>
    <property type="project" value="InterPro"/>
</dbReference>
<feature type="domain" description="Calcineurin-like phosphoesterase" evidence="3">
    <location>
        <begin position="45"/>
        <end position="273"/>
    </location>
</feature>
<reference evidence="5 6" key="1">
    <citation type="submission" date="2018-04" db="EMBL/GenBank/DDBJ databases">
        <title>Genomic Encyclopedia of Type Strains, Phase IV (KMG-IV): sequencing the most valuable type-strain genomes for metagenomic binning, comparative biology and taxonomic classification.</title>
        <authorList>
            <person name="Goeker M."/>
        </authorList>
    </citation>
    <scope>NUCLEOTIDE SEQUENCE [LARGE SCALE GENOMIC DNA]</scope>
    <source>
        <strain evidence="5 6">DSM 100231</strain>
    </source>
</reference>
<evidence type="ECO:0000313" key="6">
    <source>
        <dbReference type="Proteomes" id="UP000245466"/>
    </source>
</evidence>
<accession>A0A2U1B0S4</accession>
<dbReference type="GO" id="GO:0030288">
    <property type="term" value="C:outer membrane-bounded periplasmic space"/>
    <property type="evidence" value="ECO:0007669"/>
    <property type="project" value="TreeGrafter"/>
</dbReference>
<evidence type="ECO:0000256" key="1">
    <source>
        <dbReference type="ARBA" id="ARBA00022729"/>
    </source>
</evidence>
<comment type="caution">
    <text evidence="5">The sequence shown here is derived from an EMBL/GenBank/DDBJ whole genome shotgun (WGS) entry which is preliminary data.</text>
</comment>
<dbReference type="OrthoDB" id="9775118at2"/>
<dbReference type="GO" id="GO:0016787">
    <property type="term" value="F:hydrolase activity"/>
    <property type="evidence" value="ECO:0007669"/>
    <property type="project" value="UniProtKB-KW"/>
</dbReference>
<sequence length="542" mass="59984">MLLKRKHLIPVLLTPFLMASACTSSTIETTTEATDMAEGDHKTITLLHTNDMHGSYMPFRTTVDNATAQTGDAGRDTLITFVKEAEIGGFAYLSAAVKKVRQEKGAENVLLLDGGDTFSDDQLGSLTRGEAMIRLMNSVEYDLMALGNHDFDYGLERTRELAEIANFPMRAANIIDEKTQQPIFGEPFVLFEKQGVKIAILTLGYRNTPKTGNPDNVKGLRFSTGQEVAQQYVPKLREQVDVVVVLSHEGTAVDEKMAREVDGIDLIIGAHSHDIIEPRRKIGQTYVVQAMSDAAVLGDTELVISGNKLVDVKDHYHWLWHDEWQPDPEVQALVDELRKPHLAKLQEKVVESLDVIGRQYKSESPFDKLVGNLLLEGYKGDVAIMPGVGYGISFKPGPVTSEEVYKLLPHPSKIVTLQMTGKQLRQTLEQAAKNLKPDNKLDAVGGLIQTTGIAYQMDLTKPVGQRISNMQIGNTPVSDAASFKVVTHNGLLTGLHNFDEIGKGQNINKTEKPLTEFIIEKLKEKKTVTMPENMGELKIVRE</sequence>
<dbReference type="PRINTS" id="PR01607">
    <property type="entry name" value="APYRASEFAMLY"/>
</dbReference>
<evidence type="ECO:0000259" key="4">
    <source>
        <dbReference type="Pfam" id="PF02872"/>
    </source>
</evidence>
<feature type="chain" id="PRO_5015371848" evidence="2">
    <location>
        <begin position="22"/>
        <end position="542"/>
    </location>
</feature>
<dbReference type="InterPro" id="IPR004843">
    <property type="entry name" value="Calcineurin-like_PHP"/>
</dbReference>
<dbReference type="Gene3D" id="3.90.780.10">
    <property type="entry name" value="5'-Nucleotidase, C-terminal domain"/>
    <property type="match status" value="1"/>
</dbReference>
<dbReference type="AlphaFoldDB" id="A0A2U1B0S4"/>
<dbReference type="GO" id="GO:0000166">
    <property type="term" value="F:nucleotide binding"/>
    <property type="evidence" value="ECO:0007669"/>
    <property type="project" value="UniProtKB-KW"/>
</dbReference>
<dbReference type="InterPro" id="IPR029052">
    <property type="entry name" value="Metallo-depent_PP-like"/>
</dbReference>
<dbReference type="EMBL" id="QEKI01000003">
    <property type="protein sequence ID" value="PVY42232.1"/>
    <property type="molecule type" value="Genomic_DNA"/>
</dbReference>
<dbReference type="InterPro" id="IPR036907">
    <property type="entry name" value="5'-Nucleotdase_C_sf"/>
</dbReference>
<keyword evidence="6" id="KW-1185">Reference proteome</keyword>
<evidence type="ECO:0000313" key="5">
    <source>
        <dbReference type="EMBL" id="PVY42232.1"/>
    </source>
</evidence>
<organism evidence="5 6">
    <name type="scientific">Pontibacter virosus</name>
    <dbReference type="NCBI Taxonomy" id="1765052"/>
    <lineage>
        <taxon>Bacteria</taxon>
        <taxon>Pseudomonadati</taxon>
        <taxon>Bacteroidota</taxon>
        <taxon>Cytophagia</taxon>
        <taxon>Cytophagales</taxon>
        <taxon>Hymenobacteraceae</taxon>
        <taxon>Pontibacter</taxon>
    </lineage>
</organism>
<dbReference type="InterPro" id="IPR008334">
    <property type="entry name" value="5'-Nucleotdase_C"/>
</dbReference>
<dbReference type="Gene3D" id="3.60.21.10">
    <property type="match status" value="1"/>
</dbReference>
<dbReference type="Pfam" id="PF02872">
    <property type="entry name" value="5_nucleotid_C"/>
    <property type="match status" value="1"/>
</dbReference>
<evidence type="ECO:0000256" key="2">
    <source>
        <dbReference type="RuleBase" id="RU362119"/>
    </source>
</evidence>
<dbReference type="SUPFAM" id="SSF56300">
    <property type="entry name" value="Metallo-dependent phosphatases"/>
    <property type="match status" value="1"/>
</dbReference>
<keyword evidence="1 2" id="KW-0732">Signal</keyword>
<evidence type="ECO:0000259" key="3">
    <source>
        <dbReference type="Pfam" id="PF00149"/>
    </source>
</evidence>
<comment type="similarity">
    <text evidence="2">Belongs to the 5'-nucleotidase family.</text>
</comment>